<dbReference type="EMBL" id="KE356560">
    <property type="protein sequence ID" value="ERG93262.1"/>
    <property type="molecule type" value="Genomic_DNA"/>
</dbReference>
<accession>U1PHZ4</accession>
<dbReference type="PROSITE" id="PS51257">
    <property type="entry name" value="PROKAR_LIPOPROTEIN"/>
    <property type="match status" value="1"/>
</dbReference>
<reference evidence="1 2" key="1">
    <citation type="journal article" date="2013" name="PLoS ONE">
        <title>Assembly-driven community genomics of a hypersaline microbial ecosystem.</title>
        <authorList>
            <person name="Podell S."/>
            <person name="Ugalde J.A."/>
            <person name="Narasingarao P."/>
            <person name="Banfield J.F."/>
            <person name="Heidelberg K.B."/>
            <person name="Allen E.E."/>
        </authorList>
    </citation>
    <scope>NUCLEOTIDE SEQUENCE [LARGE SCALE GENOMIC DNA]</scope>
    <source>
        <strain evidence="2">J07HQW1</strain>
    </source>
</reference>
<evidence type="ECO:0000313" key="1">
    <source>
        <dbReference type="EMBL" id="ERG93262.1"/>
    </source>
</evidence>
<dbReference type="Proteomes" id="UP000030649">
    <property type="component" value="Unassembled WGS sequence"/>
</dbReference>
<dbReference type="AlphaFoldDB" id="U1PHZ4"/>
<sequence>MESDRKSSWTIASTSWVSASAGTWLATSCVSCSRLCRILLFARSHSLWICANSSVCERPSRRNAARRSFSRVRSRWSSRHPVTVSELDEMWRRQLFAVVSDHHGSHIFPHPSVEGQHAINVVVRLCLIDFDRKGQFLIGVTGLSPGRFELRSREITVGQSFVKRFVAVALVLRPRPVPSCLRQRRVWRLEPDNQHLTVGVVLVFDGLTAGWVRRPQRTARRRYRTLDSPAFRNTWLDTPRDGRRSW</sequence>
<dbReference type="HOGENOM" id="CLU_1127073_0_0_2"/>
<proteinExistence type="predicted"/>
<name>U1PHZ4_9EURY</name>
<protein>
    <submittedName>
        <fullName evidence="1">Uncharacterized protein</fullName>
    </submittedName>
</protein>
<organism evidence="1 2">
    <name type="scientific">Haloquadratum walsbyi J07HQW1</name>
    <dbReference type="NCBI Taxonomy" id="1238424"/>
    <lineage>
        <taxon>Archaea</taxon>
        <taxon>Methanobacteriati</taxon>
        <taxon>Methanobacteriota</taxon>
        <taxon>Stenosarchaea group</taxon>
        <taxon>Halobacteria</taxon>
        <taxon>Halobacteriales</taxon>
        <taxon>Haloferacaceae</taxon>
        <taxon>Haloquadratum</taxon>
    </lineage>
</organism>
<gene>
    <name evidence="1" type="ORF">J07HQW1_03323</name>
</gene>
<evidence type="ECO:0000313" key="2">
    <source>
        <dbReference type="Proteomes" id="UP000030649"/>
    </source>
</evidence>